<gene>
    <name evidence="1" type="ORF">GCM10009769_19820</name>
</gene>
<evidence type="ECO:0000313" key="1">
    <source>
        <dbReference type="EMBL" id="GGL01683.1"/>
    </source>
</evidence>
<dbReference type="AlphaFoldDB" id="A0A8H9KYF2"/>
<protein>
    <submittedName>
        <fullName evidence="1">Uncharacterized protein</fullName>
    </submittedName>
</protein>
<reference evidence="1" key="2">
    <citation type="submission" date="2020-09" db="EMBL/GenBank/DDBJ databases">
        <authorList>
            <person name="Sun Q."/>
            <person name="Ohkuma M."/>
        </authorList>
    </citation>
    <scope>NUCLEOTIDE SEQUENCE</scope>
    <source>
        <strain evidence="1">JCM 1480</strain>
    </source>
</reference>
<evidence type="ECO:0000313" key="2">
    <source>
        <dbReference type="Proteomes" id="UP000648535"/>
    </source>
</evidence>
<proteinExistence type="predicted"/>
<organism evidence="1 2">
    <name type="scientific">Curtobacterium luteum</name>
    <dbReference type="NCBI Taxonomy" id="33881"/>
    <lineage>
        <taxon>Bacteria</taxon>
        <taxon>Bacillati</taxon>
        <taxon>Actinomycetota</taxon>
        <taxon>Actinomycetes</taxon>
        <taxon>Micrococcales</taxon>
        <taxon>Microbacteriaceae</taxon>
        <taxon>Curtobacterium</taxon>
    </lineage>
</organism>
<comment type="caution">
    <text evidence="1">The sequence shown here is derived from an EMBL/GenBank/DDBJ whole genome shotgun (WGS) entry which is preliminary data.</text>
</comment>
<reference evidence="1" key="1">
    <citation type="journal article" date="2014" name="Int. J. Syst. Evol. Microbiol.">
        <title>Complete genome sequence of Corynebacterium casei LMG S-19264T (=DSM 44701T), isolated from a smear-ripened cheese.</title>
        <authorList>
            <consortium name="US DOE Joint Genome Institute (JGI-PGF)"/>
            <person name="Walter F."/>
            <person name="Albersmeier A."/>
            <person name="Kalinowski J."/>
            <person name="Ruckert C."/>
        </authorList>
    </citation>
    <scope>NUCLEOTIDE SEQUENCE</scope>
    <source>
        <strain evidence="1">JCM 1480</strain>
    </source>
</reference>
<accession>A0A8H9KYF2</accession>
<sequence length="316" mass="34541">MSRAGASPDHTLAVLVFRIHNVCMHTISLAAAKATRMTALRLRNATSDVPVCDTDDGPVVSMTSFGERITSAHLALESIAAGSFRPSRLVLWLDDPRAVHALTPGLRRLVRRGLEVRLAEDDGPHKKYYPYVQSERVHRVPLVTADDDWLFPRRWLETLMREHAADTSTNTSHRARDIAVVGGAVAPYAEWGRIGARGSSPRNLATGGWGHVLTPRMLEALRDRHEEFRAAAPRADDIWLHRVAVESGTAPKSVGRYDHRHILHLPIGSGPTLAETNVDAGGNDRQVSAAWTPEVLARITGDTQEPATTLAATDPA</sequence>
<dbReference type="EMBL" id="BMOI01000007">
    <property type="protein sequence ID" value="GGL01683.1"/>
    <property type="molecule type" value="Genomic_DNA"/>
</dbReference>
<name>A0A8H9KYF2_9MICO</name>
<dbReference type="Proteomes" id="UP000648535">
    <property type="component" value="Unassembled WGS sequence"/>
</dbReference>